<dbReference type="AlphaFoldDB" id="F8AN87"/>
<name>F8AN87_METOI</name>
<dbReference type="eggNOG" id="arCOG02100">
    <property type="taxonomic scope" value="Archaea"/>
</dbReference>
<reference evidence="2" key="1">
    <citation type="submission" date="2011-05" db="EMBL/GenBank/DDBJ databases">
        <title>Complete sequence of chromosome of Methanothermococcus okinawensis IH1.</title>
        <authorList>
            <consortium name="US DOE Joint Genome Institute"/>
            <person name="Lucas S."/>
            <person name="Han J."/>
            <person name="Lapidus A."/>
            <person name="Cheng J.-F."/>
            <person name="Goodwin L."/>
            <person name="Pitluck S."/>
            <person name="Peters L."/>
            <person name="Mikhailova N."/>
            <person name="Held B."/>
            <person name="Han C."/>
            <person name="Tapia R."/>
            <person name="Land M."/>
            <person name="Hauser L."/>
            <person name="Kyrpides N."/>
            <person name="Ivanova N."/>
            <person name="Pagani I."/>
            <person name="Sieprawska-Lupa M."/>
            <person name="Takai K."/>
            <person name="Miyazaki J."/>
            <person name="Whitman W."/>
            <person name="Woyke T."/>
        </authorList>
    </citation>
    <scope>NUCLEOTIDE SEQUENCE [LARGE SCALE GENOMIC DNA]</scope>
    <source>
        <strain evidence="2">IH1</strain>
    </source>
</reference>
<dbReference type="RefSeq" id="WP_013867192.1">
    <property type="nucleotide sequence ID" value="NC_015636.1"/>
</dbReference>
<dbReference type="Pfam" id="PF08495">
    <property type="entry name" value="FIST"/>
    <property type="match status" value="1"/>
</dbReference>
<dbReference type="eggNOG" id="arCOG02838">
    <property type="taxonomic scope" value="Archaea"/>
</dbReference>
<gene>
    <name evidence="2" type="ordered locus">Metok_1038</name>
</gene>
<sequence>MRFIEFGQGFSDDDNPLKAGAHATSNALKQLKYSERPNVIFLFSSPDYDPEEILNGVKLITNTKTPIVGGSSRFQIVNNELLKNGVGVGILSSKYINVGVGVGLGVSINPKESGKKAISDAMKNLSMVPKFVMVFIDYCKFEEEVLKGITEVLGITIPIFGGTTTDNFEFKKTYQYCNDVYFDSVVCVAFGGDILPKMAYGNYSESNKQSKPYKPYIYNDIEETKTVITETNKRYIYKLNSINALDYYKNISKFNGSYEELQKDRQFYLSHAFGLLNANGEIILKGPISIKNGVLICGSNVIERNELKMVNITNEKIKELFRSSTNLLINTTPKYESPLTFCCSSTYLPEISEESVKDSLKSCPLNLFGFSTYGEITLRDYMNYTVSMCSIVPDLASISAKDGIHMVTKYPATKETILKINEMGGEVKIEELARALNIHRRTAYDRIEPLLQYGFVEKEHALIKITDFGRLLLKLWI</sequence>
<dbReference type="SMART" id="SM00897">
    <property type="entry name" value="FIST"/>
    <property type="match status" value="1"/>
</dbReference>
<dbReference type="PANTHER" id="PTHR40252:SF2">
    <property type="entry name" value="BLR0328 PROTEIN"/>
    <property type="match status" value="1"/>
</dbReference>
<dbReference type="EMBL" id="CP002792">
    <property type="protein sequence ID" value="AEH07008.1"/>
    <property type="molecule type" value="Genomic_DNA"/>
</dbReference>
<keyword evidence="3" id="KW-1185">Reference proteome</keyword>
<dbReference type="SUPFAM" id="SSF46785">
    <property type="entry name" value="Winged helix' DNA-binding domain"/>
    <property type="match status" value="1"/>
</dbReference>
<dbReference type="PANTHER" id="PTHR40252">
    <property type="entry name" value="BLR0328 PROTEIN"/>
    <property type="match status" value="1"/>
</dbReference>
<accession>F8AN87</accession>
<dbReference type="GeneID" id="10773194"/>
<dbReference type="KEGG" id="mok:Metok_1038"/>
<dbReference type="InterPro" id="IPR013702">
    <property type="entry name" value="FIST_domain_N"/>
</dbReference>
<dbReference type="STRING" id="647113.Metok_1038"/>
<evidence type="ECO:0000313" key="2">
    <source>
        <dbReference type="EMBL" id="AEH07008.1"/>
    </source>
</evidence>
<dbReference type="OrthoDB" id="140075at2157"/>
<proteinExistence type="predicted"/>
<dbReference type="HOGENOM" id="CLU_559763_0_0_2"/>
<organism evidence="2 3">
    <name type="scientific">Methanothermococcus okinawensis (strain DSM 14208 / JCM 11175 / IH1)</name>
    <dbReference type="NCBI Taxonomy" id="647113"/>
    <lineage>
        <taxon>Archaea</taxon>
        <taxon>Methanobacteriati</taxon>
        <taxon>Methanobacteriota</taxon>
        <taxon>Methanomada group</taxon>
        <taxon>Methanococci</taxon>
        <taxon>Methanococcales</taxon>
        <taxon>Methanococcaceae</taxon>
        <taxon>Methanothermococcus</taxon>
    </lineage>
</organism>
<dbReference type="Proteomes" id="UP000009296">
    <property type="component" value="Chromosome"/>
</dbReference>
<feature type="domain" description="FIST" evidence="1">
    <location>
        <begin position="36"/>
        <end position="243"/>
    </location>
</feature>
<evidence type="ECO:0000313" key="3">
    <source>
        <dbReference type="Proteomes" id="UP000009296"/>
    </source>
</evidence>
<protein>
    <submittedName>
        <fullName evidence="2">Transcriptional regulator, TrmB</fullName>
    </submittedName>
</protein>
<evidence type="ECO:0000259" key="1">
    <source>
        <dbReference type="SMART" id="SM00897"/>
    </source>
</evidence>
<dbReference type="InterPro" id="IPR036390">
    <property type="entry name" value="WH_DNA-bd_sf"/>
</dbReference>